<keyword evidence="2" id="KW-1185">Reference proteome</keyword>
<name>A0AAD8TDB8_LOLMU</name>
<reference evidence="1" key="1">
    <citation type="submission" date="2023-07" db="EMBL/GenBank/DDBJ databases">
        <title>A chromosome-level genome assembly of Lolium multiflorum.</title>
        <authorList>
            <person name="Chen Y."/>
            <person name="Copetti D."/>
            <person name="Kolliker R."/>
            <person name="Studer B."/>
        </authorList>
    </citation>
    <scope>NUCLEOTIDE SEQUENCE</scope>
    <source>
        <strain evidence="1">02402/16</strain>
        <tissue evidence="1">Leaf</tissue>
    </source>
</reference>
<proteinExistence type="predicted"/>
<accession>A0AAD8TDB8</accession>
<protein>
    <submittedName>
        <fullName evidence="1">Uncharacterized protein</fullName>
    </submittedName>
</protein>
<gene>
    <name evidence="1" type="ORF">QYE76_040419</name>
</gene>
<sequence length="156" mass="16343">MTWQSCLPFSSVVTAKLASADTHHPANLFSPRRRDPVRLRHLYRTGHAPSRTPVKGHAMGTSVLGGAGPVTESPLRHASSTSLAASLPGSLLVNAVTMDATRGPLIAAPLPAWWSAACACLFRAVVMESSGEQSRSCSGGGLRDPAHARLLAEVLV</sequence>
<comment type="caution">
    <text evidence="1">The sequence shown here is derived from an EMBL/GenBank/DDBJ whole genome shotgun (WGS) entry which is preliminary data.</text>
</comment>
<organism evidence="1 2">
    <name type="scientific">Lolium multiflorum</name>
    <name type="common">Italian ryegrass</name>
    <name type="synonym">Lolium perenne subsp. multiflorum</name>
    <dbReference type="NCBI Taxonomy" id="4521"/>
    <lineage>
        <taxon>Eukaryota</taxon>
        <taxon>Viridiplantae</taxon>
        <taxon>Streptophyta</taxon>
        <taxon>Embryophyta</taxon>
        <taxon>Tracheophyta</taxon>
        <taxon>Spermatophyta</taxon>
        <taxon>Magnoliopsida</taxon>
        <taxon>Liliopsida</taxon>
        <taxon>Poales</taxon>
        <taxon>Poaceae</taxon>
        <taxon>BOP clade</taxon>
        <taxon>Pooideae</taxon>
        <taxon>Poodae</taxon>
        <taxon>Poeae</taxon>
        <taxon>Poeae Chloroplast Group 2 (Poeae type)</taxon>
        <taxon>Loliodinae</taxon>
        <taxon>Loliinae</taxon>
        <taxon>Lolium</taxon>
    </lineage>
</organism>
<evidence type="ECO:0000313" key="1">
    <source>
        <dbReference type="EMBL" id="KAK1679571.1"/>
    </source>
</evidence>
<dbReference type="AlphaFoldDB" id="A0AAD8TDB8"/>
<evidence type="ECO:0000313" key="2">
    <source>
        <dbReference type="Proteomes" id="UP001231189"/>
    </source>
</evidence>
<dbReference type="EMBL" id="JAUUTY010000002">
    <property type="protein sequence ID" value="KAK1679571.1"/>
    <property type="molecule type" value="Genomic_DNA"/>
</dbReference>
<dbReference type="Proteomes" id="UP001231189">
    <property type="component" value="Unassembled WGS sequence"/>
</dbReference>